<dbReference type="GO" id="GO:0015627">
    <property type="term" value="C:type II protein secretion system complex"/>
    <property type="evidence" value="ECO:0007669"/>
    <property type="project" value="TreeGrafter"/>
</dbReference>
<keyword evidence="1" id="KW-0732">Signal</keyword>
<dbReference type="AlphaFoldDB" id="A0A9X3EF52"/>
<dbReference type="EMBL" id="JAPNOA010000054">
    <property type="protein sequence ID" value="MCY0966389.1"/>
    <property type="molecule type" value="Genomic_DNA"/>
</dbReference>
<dbReference type="SMART" id="SM00278">
    <property type="entry name" value="HhH1"/>
    <property type="match status" value="2"/>
</dbReference>
<feature type="domain" description="Helix-hairpin-helix DNA-binding motif class 1" evidence="2">
    <location>
        <begin position="97"/>
        <end position="116"/>
    </location>
</feature>
<gene>
    <name evidence="3" type="ORF">OUO13_14430</name>
</gene>
<dbReference type="Proteomes" id="UP001150830">
    <property type="component" value="Unassembled WGS sequence"/>
</dbReference>
<evidence type="ECO:0000313" key="3">
    <source>
        <dbReference type="EMBL" id="MCY0966389.1"/>
    </source>
</evidence>
<accession>A0A9X3EF52</accession>
<dbReference type="Pfam" id="PF12836">
    <property type="entry name" value="HHH_3"/>
    <property type="match status" value="1"/>
</dbReference>
<dbReference type="InterPro" id="IPR004509">
    <property type="entry name" value="Competence_ComEA_HhH"/>
</dbReference>
<keyword evidence="4" id="KW-1185">Reference proteome</keyword>
<dbReference type="PANTHER" id="PTHR21180:SF32">
    <property type="entry name" value="ENDONUCLEASE_EXONUCLEASE_PHOSPHATASE FAMILY DOMAIN-CONTAINING PROTEIN 1"/>
    <property type="match status" value="1"/>
</dbReference>
<dbReference type="GO" id="GO:0003677">
    <property type="term" value="F:DNA binding"/>
    <property type="evidence" value="ECO:0007669"/>
    <property type="project" value="InterPro"/>
</dbReference>
<feature type="domain" description="Helix-hairpin-helix DNA-binding motif class 1" evidence="2">
    <location>
        <begin position="67"/>
        <end position="86"/>
    </location>
</feature>
<reference evidence="3" key="1">
    <citation type="submission" date="2022-11" db="EMBL/GenBank/DDBJ databases">
        <title>Parathalassolutuus dongxingensis gen. nov., sp. nov., a novel member of family Oceanospirillaceae isolated from a coastal shrimp pond in Guangxi, China.</title>
        <authorList>
            <person name="Chen H."/>
        </authorList>
    </citation>
    <scope>NUCLEOTIDE SEQUENCE</scope>
    <source>
        <strain evidence="3">G-43</strain>
    </source>
</reference>
<dbReference type="InterPro" id="IPR051675">
    <property type="entry name" value="Endo/Exo/Phosphatase_dom_1"/>
</dbReference>
<dbReference type="SUPFAM" id="SSF47781">
    <property type="entry name" value="RuvA domain 2-like"/>
    <property type="match status" value="1"/>
</dbReference>
<evidence type="ECO:0000313" key="4">
    <source>
        <dbReference type="Proteomes" id="UP001150830"/>
    </source>
</evidence>
<dbReference type="GO" id="GO:0006281">
    <property type="term" value="P:DNA repair"/>
    <property type="evidence" value="ECO:0007669"/>
    <property type="project" value="InterPro"/>
</dbReference>
<name>A0A9X3EF52_9GAMM</name>
<dbReference type="NCBIfam" id="TIGR00426">
    <property type="entry name" value="competence protein ComEA helix-hairpin-helix repeat region"/>
    <property type="match status" value="1"/>
</dbReference>
<dbReference type="InterPro" id="IPR003583">
    <property type="entry name" value="Hlx-hairpin-Hlx_DNA-bd_motif"/>
</dbReference>
<proteinExistence type="predicted"/>
<dbReference type="Gene3D" id="1.10.150.280">
    <property type="entry name" value="AF1531-like domain"/>
    <property type="match status" value="1"/>
</dbReference>
<feature type="chain" id="PRO_5040991741" evidence="1">
    <location>
        <begin position="26"/>
        <end position="120"/>
    </location>
</feature>
<dbReference type="InterPro" id="IPR010994">
    <property type="entry name" value="RuvA_2-like"/>
</dbReference>
<comment type="caution">
    <text evidence="3">The sequence shown here is derived from an EMBL/GenBank/DDBJ whole genome shotgun (WGS) entry which is preliminary data.</text>
</comment>
<dbReference type="PANTHER" id="PTHR21180">
    <property type="entry name" value="ENDONUCLEASE/EXONUCLEASE/PHOSPHATASE FAMILY DOMAIN-CONTAINING PROTEIN 1"/>
    <property type="match status" value="1"/>
</dbReference>
<evidence type="ECO:0000256" key="1">
    <source>
        <dbReference type="SAM" id="SignalP"/>
    </source>
</evidence>
<organism evidence="3 4">
    <name type="scientific">Parathalassolituus penaei</name>
    <dbReference type="NCBI Taxonomy" id="2997323"/>
    <lineage>
        <taxon>Bacteria</taxon>
        <taxon>Pseudomonadati</taxon>
        <taxon>Pseudomonadota</taxon>
        <taxon>Gammaproteobacteria</taxon>
        <taxon>Oceanospirillales</taxon>
        <taxon>Oceanospirillaceae</taxon>
        <taxon>Parathalassolituus</taxon>
    </lineage>
</organism>
<sequence>MQWIKQLTRTSLISVLLATASIASAADQTPAKPQTVAAATPAAVAPTAATAAVAPAGKVNLNSASAAELSTLNGIGAVKAEAIVRFREEHGPFNSVEDLTAVKGIGQATLEKNRSLVVVE</sequence>
<dbReference type="RefSeq" id="WP_283174600.1">
    <property type="nucleotide sequence ID" value="NZ_JAPNOA010000054.1"/>
</dbReference>
<protein>
    <submittedName>
        <fullName evidence="3">Helix-hairpin-helix domain-containing protein</fullName>
    </submittedName>
</protein>
<feature type="signal peptide" evidence="1">
    <location>
        <begin position="1"/>
        <end position="25"/>
    </location>
</feature>
<evidence type="ECO:0000259" key="2">
    <source>
        <dbReference type="SMART" id="SM00278"/>
    </source>
</evidence>
<dbReference type="GO" id="GO:0015628">
    <property type="term" value="P:protein secretion by the type II secretion system"/>
    <property type="evidence" value="ECO:0007669"/>
    <property type="project" value="TreeGrafter"/>
</dbReference>